<feature type="compositionally biased region" description="Basic and acidic residues" evidence="1">
    <location>
        <begin position="1"/>
        <end position="15"/>
    </location>
</feature>
<feature type="region of interest" description="Disordered" evidence="1">
    <location>
        <begin position="1"/>
        <end position="22"/>
    </location>
</feature>
<dbReference type="Proteomes" id="UP000634136">
    <property type="component" value="Unassembled WGS sequence"/>
</dbReference>
<sequence>MKIEPREEKRTEKGRAIIATNG</sequence>
<accession>A0A834XFI4</accession>
<reference evidence="2" key="1">
    <citation type="submission" date="2020-09" db="EMBL/GenBank/DDBJ databases">
        <title>Genome-Enabled Discovery of Anthraquinone Biosynthesis in Senna tora.</title>
        <authorList>
            <person name="Kang S.-H."/>
            <person name="Pandey R.P."/>
            <person name="Lee C.-M."/>
            <person name="Sim J.-S."/>
            <person name="Jeong J.-T."/>
            <person name="Choi B.-S."/>
            <person name="Jung M."/>
            <person name="Ginzburg D."/>
            <person name="Zhao K."/>
            <person name="Won S.Y."/>
            <person name="Oh T.-J."/>
            <person name="Yu Y."/>
            <person name="Kim N.-H."/>
            <person name="Lee O.R."/>
            <person name="Lee T.-H."/>
            <person name="Bashyal P."/>
            <person name="Kim T.-S."/>
            <person name="Lee W.-H."/>
            <person name="Kawkins C."/>
            <person name="Kim C.-K."/>
            <person name="Kim J.S."/>
            <person name="Ahn B.O."/>
            <person name="Rhee S.Y."/>
            <person name="Sohng J.K."/>
        </authorList>
    </citation>
    <scope>NUCLEOTIDE SEQUENCE</scope>
    <source>
        <tissue evidence="2">Leaf</tissue>
    </source>
</reference>
<evidence type="ECO:0000313" key="2">
    <source>
        <dbReference type="EMBL" id="KAF7844343.1"/>
    </source>
</evidence>
<evidence type="ECO:0000256" key="1">
    <source>
        <dbReference type="SAM" id="MobiDB-lite"/>
    </source>
</evidence>
<evidence type="ECO:0000313" key="3">
    <source>
        <dbReference type="Proteomes" id="UP000634136"/>
    </source>
</evidence>
<dbReference type="EMBL" id="JAAIUW010000001">
    <property type="protein sequence ID" value="KAF7844343.1"/>
    <property type="molecule type" value="Genomic_DNA"/>
</dbReference>
<dbReference type="AlphaFoldDB" id="A0A834XFI4"/>
<gene>
    <name evidence="2" type="ORF">G2W53_001248</name>
</gene>
<keyword evidence="3" id="KW-1185">Reference proteome</keyword>
<organism evidence="2 3">
    <name type="scientific">Senna tora</name>
    <dbReference type="NCBI Taxonomy" id="362788"/>
    <lineage>
        <taxon>Eukaryota</taxon>
        <taxon>Viridiplantae</taxon>
        <taxon>Streptophyta</taxon>
        <taxon>Embryophyta</taxon>
        <taxon>Tracheophyta</taxon>
        <taxon>Spermatophyta</taxon>
        <taxon>Magnoliopsida</taxon>
        <taxon>eudicotyledons</taxon>
        <taxon>Gunneridae</taxon>
        <taxon>Pentapetalae</taxon>
        <taxon>rosids</taxon>
        <taxon>fabids</taxon>
        <taxon>Fabales</taxon>
        <taxon>Fabaceae</taxon>
        <taxon>Caesalpinioideae</taxon>
        <taxon>Cassia clade</taxon>
        <taxon>Senna</taxon>
    </lineage>
</organism>
<name>A0A834XFI4_9FABA</name>
<comment type="caution">
    <text evidence="2">The sequence shown here is derived from an EMBL/GenBank/DDBJ whole genome shotgun (WGS) entry which is preliminary data.</text>
</comment>
<protein>
    <submittedName>
        <fullName evidence="2">Uncharacterized protein</fullName>
    </submittedName>
</protein>
<proteinExistence type="predicted"/>